<feature type="domain" description="Enoyl reductase (ER)" evidence="2">
    <location>
        <begin position="14"/>
        <end position="333"/>
    </location>
</feature>
<dbReference type="EMBL" id="SRXW01000007">
    <property type="protein sequence ID" value="TGY87178.1"/>
    <property type="molecule type" value="Genomic_DNA"/>
</dbReference>
<dbReference type="FunFam" id="3.40.50.720:FF:000121">
    <property type="entry name" value="Prostaglandin reductase 2"/>
    <property type="match status" value="1"/>
</dbReference>
<name>A0A4S2GWC0_9PROT</name>
<dbReference type="CDD" id="cd05288">
    <property type="entry name" value="PGDH"/>
    <property type="match status" value="1"/>
</dbReference>
<dbReference type="Pfam" id="PF00107">
    <property type="entry name" value="ADH_zinc_N"/>
    <property type="match status" value="1"/>
</dbReference>
<organism evidence="3 4">
    <name type="scientific">Marinicauda algicola</name>
    <dbReference type="NCBI Taxonomy" id="2029849"/>
    <lineage>
        <taxon>Bacteria</taxon>
        <taxon>Pseudomonadati</taxon>
        <taxon>Pseudomonadota</taxon>
        <taxon>Alphaproteobacteria</taxon>
        <taxon>Maricaulales</taxon>
        <taxon>Maricaulaceae</taxon>
        <taxon>Marinicauda</taxon>
    </lineage>
</organism>
<dbReference type="AlphaFoldDB" id="A0A4S2GWC0"/>
<dbReference type="InterPro" id="IPR011032">
    <property type="entry name" value="GroES-like_sf"/>
</dbReference>
<dbReference type="PANTHER" id="PTHR43205">
    <property type="entry name" value="PROSTAGLANDIN REDUCTASE"/>
    <property type="match status" value="1"/>
</dbReference>
<dbReference type="InterPro" id="IPR020843">
    <property type="entry name" value="ER"/>
</dbReference>
<dbReference type="GO" id="GO:0016628">
    <property type="term" value="F:oxidoreductase activity, acting on the CH-CH group of donors, NAD or NADP as acceptor"/>
    <property type="evidence" value="ECO:0007669"/>
    <property type="project" value="InterPro"/>
</dbReference>
<protein>
    <submittedName>
        <fullName evidence="3">NADP-dependent oxidoreductase</fullName>
    </submittedName>
</protein>
<gene>
    <name evidence="3" type="ORF">E5163_15755</name>
</gene>
<dbReference type="InterPro" id="IPR013149">
    <property type="entry name" value="ADH-like_C"/>
</dbReference>
<comment type="caution">
    <text evidence="3">The sequence shown here is derived from an EMBL/GenBank/DDBJ whole genome shotgun (WGS) entry which is preliminary data.</text>
</comment>
<reference evidence="3 4" key="1">
    <citation type="journal article" date="2017" name="Int. J. Syst. Evol. Microbiol.">
        <title>Marinicauda algicola sp. nov., isolated from a marine red alga Rhodosorus marinus.</title>
        <authorList>
            <person name="Jeong S.E."/>
            <person name="Jeon S.H."/>
            <person name="Chun B.H."/>
            <person name="Kim D.W."/>
            <person name="Jeon C.O."/>
        </authorList>
    </citation>
    <scope>NUCLEOTIDE SEQUENCE [LARGE SCALE GENOMIC DNA]</scope>
    <source>
        <strain evidence="3 4">JCM 31718</strain>
    </source>
</reference>
<dbReference type="Proteomes" id="UP000308054">
    <property type="component" value="Unassembled WGS sequence"/>
</dbReference>
<dbReference type="OrthoDB" id="9805663at2"/>
<dbReference type="RefSeq" id="WP_135997481.1">
    <property type="nucleotide sequence ID" value="NZ_CP071057.1"/>
</dbReference>
<dbReference type="Gene3D" id="3.40.50.720">
    <property type="entry name" value="NAD(P)-binding Rossmann-like Domain"/>
    <property type="match status" value="1"/>
</dbReference>
<dbReference type="InterPro" id="IPR036291">
    <property type="entry name" value="NAD(P)-bd_dom_sf"/>
</dbReference>
<dbReference type="SUPFAM" id="SSF50129">
    <property type="entry name" value="GroES-like"/>
    <property type="match status" value="2"/>
</dbReference>
<dbReference type="PANTHER" id="PTHR43205:SF7">
    <property type="entry name" value="PROSTAGLANDIN REDUCTASE 1"/>
    <property type="match status" value="1"/>
</dbReference>
<keyword evidence="1" id="KW-0560">Oxidoreductase</keyword>
<dbReference type="Pfam" id="PF16884">
    <property type="entry name" value="ADH_N_2"/>
    <property type="match status" value="1"/>
</dbReference>
<evidence type="ECO:0000259" key="2">
    <source>
        <dbReference type="SMART" id="SM00829"/>
    </source>
</evidence>
<accession>A0A4S2GWC0</accession>
<evidence type="ECO:0000313" key="3">
    <source>
        <dbReference type="EMBL" id="TGY87178.1"/>
    </source>
</evidence>
<dbReference type="SMART" id="SM00829">
    <property type="entry name" value="PKS_ER"/>
    <property type="match status" value="1"/>
</dbReference>
<proteinExistence type="predicted"/>
<evidence type="ECO:0000256" key="1">
    <source>
        <dbReference type="ARBA" id="ARBA00023002"/>
    </source>
</evidence>
<dbReference type="Gene3D" id="3.90.180.10">
    <property type="entry name" value="Medium-chain alcohol dehydrogenases, catalytic domain"/>
    <property type="match status" value="1"/>
</dbReference>
<dbReference type="SUPFAM" id="SSF51735">
    <property type="entry name" value="NAD(P)-binding Rossmann-fold domains"/>
    <property type="match status" value="1"/>
</dbReference>
<dbReference type="InterPro" id="IPR041694">
    <property type="entry name" value="ADH_N_2"/>
</dbReference>
<evidence type="ECO:0000313" key="4">
    <source>
        <dbReference type="Proteomes" id="UP000308054"/>
    </source>
</evidence>
<dbReference type="InterPro" id="IPR045010">
    <property type="entry name" value="MDR_fam"/>
</dbReference>
<sequence>MKSREVHLTENFVGEIKPDYFEIEEVEIAEPKEGEVQVENEWLSVDPYMRGRMTGVKTYVEPFEPGKPMEGGAVGRVVKSKSDRYAEGDYVFSMYGWREAWTAPAKGLMKVDADLLPPQTYLGIAGMPGLTAYVGLKRIIDLKEGETLWMSAGAGAVGTSGIQFAKAMGAKVIATAGGKEKCDLCRELGADAAVDYKATDNLAKAIRQAARDIGSSGIDAYYENVGGDHLQAALDVLKQYGRIAACGMIARYNDDRSVPGPSNLVQIVAKSLKMQGFIVMDHIDLNEAFVKDLSGWMMAGKVTSKETIYEGIEKMPDAFIGLFTGENVGKMLVKV</sequence>
<keyword evidence="4" id="KW-1185">Reference proteome</keyword>